<feature type="compositionally biased region" description="Basic and acidic residues" evidence="1">
    <location>
        <begin position="988"/>
        <end position="998"/>
    </location>
</feature>
<accession>A0AAV9HAY4</accession>
<evidence type="ECO:0000313" key="3">
    <source>
        <dbReference type="Proteomes" id="UP001321749"/>
    </source>
</evidence>
<feature type="compositionally biased region" description="Basic and acidic residues" evidence="1">
    <location>
        <begin position="1080"/>
        <end position="1090"/>
    </location>
</feature>
<feature type="region of interest" description="Disordered" evidence="1">
    <location>
        <begin position="100"/>
        <end position="138"/>
    </location>
</feature>
<feature type="compositionally biased region" description="Acidic residues" evidence="1">
    <location>
        <begin position="932"/>
        <end position="952"/>
    </location>
</feature>
<protein>
    <submittedName>
        <fullName evidence="2">Uncharacterized protein</fullName>
    </submittedName>
</protein>
<feature type="compositionally biased region" description="Basic and acidic residues" evidence="1">
    <location>
        <begin position="921"/>
        <end position="931"/>
    </location>
</feature>
<evidence type="ECO:0000313" key="2">
    <source>
        <dbReference type="EMBL" id="KAK4457215.1"/>
    </source>
</evidence>
<feature type="region of interest" description="Disordered" evidence="1">
    <location>
        <begin position="246"/>
        <end position="301"/>
    </location>
</feature>
<sequence>MAATPYDASGPGNSFAFDIYNDGQTLRAAAAAAAAGAAPAPSQVLPGGPCNYTDSMLPRCGCRRFWSRAAVGSGFRGSITAGTVEICMCSHHACFHEDAQPPAGTSQLPPLSAAPNSAGQENQRPRSSREPLSPVQELPWQMPTSFGATMDFNLLDIHASVSNHRIEAPNPPPAVEDITRQADETQMPDTYNSWADLIRTQPSHPPGIPPIPAQCLMSSQQLLTPQHPPSTASSSQARYLRPFAGKGLNTLSGVPKSRTAPPPGSVDGDPTQEHDLNSRRDREATPRASASQARSAAGIDRSAYEKLAETVESHEERLDRLETASFSVVGHDECHDKHDLFDLRVTDLESRVEEVEKMLGDNGSVVSSRRLLRNDGGADDATASVVSVGSSSTELASSRAEVYAQLQQLQAQVSQLQAASLPSYVKPWELEVVFMPFPLKGIWMQANEFPVQRRGSSAADGEWTQLPNTISRATPDPQSPNFSEWPGQAADSNWLLPRAFPSGRVVDQRLKSRGLIKTVMVRGADARSVHLAIHEVFSDVLRVSSLAGTRSDYSPNSPLPEFLGLRQAWVPLRKLHKDSRLRFLTPAEMATPALWDFTFLVSSVVMKATGVHRLYITQPEAYLQAHPLGHQAFESGWTWQKLRELSRVYPDSQTSGGGDVPEADAMEECWSWNDKIDEPRTSVHAPIVSLRHPYIQHLSRRSSTEPSSQQFYTGVSSPILSNGASFLRAQSPLTQRERKGSLPPHVSVRLGSVPPPGASGALASPALSRRRLPSQPASGPTPYERRSSPLVARASPRPSAVVTSSGIPSKRRLGSRSPSLIPDHKRSNTPRWSRTSMSRSPSLAPPNLFERAISERRQTPGLYYHTPYSEAVPDHQFYHRSGSRGPMGLRTNEYDFDDDDADASMEDDDEGSLGGSSPQRQRLEENGHSLFDDEDMNIYDEGDEDDKLDDVEMPQSQQQQQHQYSSSGTGGHRRTVGPINIPVPPNTRPEDIPWRGIEDEGNGENVDPCLTAGTTSSAYNTGSSSFGSSGSFLSRPASQVEDEDATQDEGEDARHDDGDGESVSSQAPSEYSSKPGPWSRVDHVPQREEEILMAAVGAASSGTKRRESLREMTLGSGGMGFRIHEDGTAGDDGVM</sequence>
<dbReference type="AlphaFoldDB" id="A0AAV9HAY4"/>
<feature type="region of interest" description="Disordered" evidence="1">
    <location>
        <begin position="876"/>
        <end position="1135"/>
    </location>
</feature>
<dbReference type="EMBL" id="MU865128">
    <property type="protein sequence ID" value="KAK4457215.1"/>
    <property type="molecule type" value="Genomic_DNA"/>
</dbReference>
<feature type="compositionally biased region" description="Basic and acidic residues" evidence="1">
    <location>
        <begin position="271"/>
        <end position="285"/>
    </location>
</feature>
<organism evidence="2 3">
    <name type="scientific">Cladorrhinum samala</name>
    <dbReference type="NCBI Taxonomy" id="585594"/>
    <lineage>
        <taxon>Eukaryota</taxon>
        <taxon>Fungi</taxon>
        <taxon>Dikarya</taxon>
        <taxon>Ascomycota</taxon>
        <taxon>Pezizomycotina</taxon>
        <taxon>Sordariomycetes</taxon>
        <taxon>Sordariomycetidae</taxon>
        <taxon>Sordariales</taxon>
        <taxon>Podosporaceae</taxon>
        <taxon>Cladorrhinum</taxon>
    </lineage>
</organism>
<reference evidence="2" key="2">
    <citation type="submission" date="2023-06" db="EMBL/GenBank/DDBJ databases">
        <authorList>
            <consortium name="Lawrence Berkeley National Laboratory"/>
            <person name="Mondo S.J."/>
            <person name="Hensen N."/>
            <person name="Bonometti L."/>
            <person name="Westerberg I."/>
            <person name="Brannstrom I.O."/>
            <person name="Guillou S."/>
            <person name="Cros-Aarteil S."/>
            <person name="Calhoun S."/>
            <person name="Haridas S."/>
            <person name="Kuo A."/>
            <person name="Pangilinan J."/>
            <person name="Riley R."/>
            <person name="Labutti K."/>
            <person name="Andreopoulos B."/>
            <person name="Lipzen A."/>
            <person name="Chen C."/>
            <person name="Yanf M."/>
            <person name="Daum C."/>
            <person name="Ng V."/>
            <person name="Clum A."/>
            <person name="Steindorff A."/>
            <person name="Ohm R."/>
            <person name="Martin F."/>
            <person name="Silar P."/>
            <person name="Natvig D."/>
            <person name="Lalanne C."/>
            <person name="Gautier V."/>
            <person name="Ament-Velasquez S.L."/>
            <person name="Kruys A."/>
            <person name="Hutchinson M.I."/>
            <person name="Powell A.J."/>
            <person name="Barry K."/>
            <person name="Miller A.N."/>
            <person name="Grigoriev I.V."/>
            <person name="Debuchy R."/>
            <person name="Gladieux P."/>
            <person name="Thoren M.H."/>
            <person name="Johannesson H."/>
        </authorList>
    </citation>
    <scope>NUCLEOTIDE SEQUENCE</scope>
    <source>
        <strain evidence="2">PSN324</strain>
    </source>
</reference>
<feature type="compositionally biased region" description="Low complexity" evidence="1">
    <location>
        <begin position="758"/>
        <end position="767"/>
    </location>
</feature>
<feature type="compositionally biased region" description="Low complexity" evidence="1">
    <location>
        <begin position="1011"/>
        <end position="1034"/>
    </location>
</feature>
<feature type="compositionally biased region" description="Polar residues" evidence="1">
    <location>
        <begin position="1062"/>
        <end position="1072"/>
    </location>
</feature>
<feature type="compositionally biased region" description="Acidic residues" evidence="1">
    <location>
        <begin position="894"/>
        <end position="911"/>
    </location>
</feature>
<feature type="compositionally biased region" description="Polar residues" evidence="1">
    <location>
        <begin position="829"/>
        <end position="841"/>
    </location>
</feature>
<feature type="compositionally biased region" description="Low complexity" evidence="1">
    <location>
        <begin position="955"/>
        <end position="967"/>
    </location>
</feature>
<feature type="region of interest" description="Disordered" evidence="1">
    <location>
        <begin position="734"/>
        <end position="846"/>
    </location>
</feature>
<feature type="compositionally biased region" description="Low complexity" evidence="1">
    <location>
        <begin position="287"/>
        <end position="297"/>
    </location>
</feature>
<dbReference type="Proteomes" id="UP001321749">
    <property type="component" value="Unassembled WGS sequence"/>
</dbReference>
<feature type="compositionally biased region" description="Polar residues" evidence="1">
    <location>
        <begin position="103"/>
        <end position="122"/>
    </location>
</feature>
<name>A0AAV9HAY4_9PEZI</name>
<keyword evidence="3" id="KW-1185">Reference proteome</keyword>
<comment type="caution">
    <text evidence="2">The sequence shown here is derived from an EMBL/GenBank/DDBJ whole genome shotgun (WGS) entry which is preliminary data.</text>
</comment>
<gene>
    <name evidence="2" type="ORF">QBC42DRAFT_236853</name>
</gene>
<evidence type="ECO:0000256" key="1">
    <source>
        <dbReference type="SAM" id="MobiDB-lite"/>
    </source>
</evidence>
<proteinExistence type="predicted"/>
<reference evidence="2" key="1">
    <citation type="journal article" date="2023" name="Mol. Phylogenet. Evol.">
        <title>Genome-scale phylogeny and comparative genomics of the fungal order Sordariales.</title>
        <authorList>
            <person name="Hensen N."/>
            <person name="Bonometti L."/>
            <person name="Westerberg I."/>
            <person name="Brannstrom I.O."/>
            <person name="Guillou S."/>
            <person name="Cros-Aarteil S."/>
            <person name="Calhoun S."/>
            <person name="Haridas S."/>
            <person name="Kuo A."/>
            <person name="Mondo S."/>
            <person name="Pangilinan J."/>
            <person name="Riley R."/>
            <person name="LaButti K."/>
            <person name="Andreopoulos B."/>
            <person name="Lipzen A."/>
            <person name="Chen C."/>
            <person name="Yan M."/>
            <person name="Daum C."/>
            <person name="Ng V."/>
            <person name="Clum A."/>
            <person name="Steindorff A."/>
            <person name="Ohm R.A."/>
            <person name="Martin F."/>
            <person name="Silar P."/>
            <person name="Natvig D.O."/>
            <person name="Lalanne C."/>
            <person name="Gautier V."/>
            <person name="Ament-Velasquez S.L."/>
            <person name="Kruys A."/>
            <person name="Hutchinson M.I."/>
            <person name="Powell A.J."/>
            <person name="Barry K."/>
            <person name="Miller A.N."/>
            <person name="Grigoriev I.V."/>
            <person name="Debuchy R."/>
            <person name="Gladieux P."/>
            <person name="Hiltunen Thoren M."/>
            <person name="Johannesson H."/>
        </authorList>
    </citation>
    <scope>NUCLEOTIDE SEQUENCE</scope>
    <source>
        <strain evidence="2">PSN324</strain>
    </source>
</reference>
<feature type="compositionally biased region" description="Acidic residues" evidence="1">
    <location>
        <begin position="1040"/>
        <end position="1051"/>
    </location>
</feature>